<accession>A0A1A3KRC2</accession>
<comment type="caution">
    <text evidence="2">The sequence shown here is derived from an EMBL/GenBank/DDBJ whole genome shotgun (WGS) entry which is preliminary data.</text>
</comment>
<dbReference type="GO" id="GO:0003677">
    <property type="term" value="F:DNA binding"/>
    <property type="evidence" value="ECO:0007669"/>
    <property type="project" value="InterPro"/>
</dbReference>
<reference evidence="2 3" key="1">
    <citation type="submission" date="2016-06" db="EMBL/GenBank/DDBJ databases">
        <authorList>
            <person name="Kjaerup R.B."/>
            <person name="Dalgaard T.S."/>
            <person name="Juul-Madsen H.R."/>
        </authorList>
    </citation>
    <scope>NUCLEOTIDE SEQUENCE [LARGE SCALE GENOMIC DNA]</scope>
    <source>
        <strain evidence="2 3">1276495.2</strain>
    </source>
</reference>
<dbReference type="Proteomes" id="UP000093925">
    <property type="component" value="Unassembled WGS sequence"/>
</dbReference>
<protein>
    <recommendedName>
        <fullName evidence="1">Helix-turn-helix domain-containing protein</fullName>
    </recommendedName>
</protein>
<name>A0A1A3KRC2_MYCAS</name>
<gene>
    <name evidence="2" type="ORF">A5640_11085</name>
</gene>
<dbReference type="Pfam" id="PF12728">
    <property type="entry name" value="HTH_17"/>
    <property type="match status" value="1"/>
</dbReference>
<sequence>MAHTALSSLDDLPEYLRVSEVAAATRQGRNTVRRKLRSGEIPGTKLPGGSEWRIRREVVQRILAAGGNDQSPAEQRAELLGDATVQHLRELAARAPELTAEQRDLIRAAFKAGVQT</sequence>
<evidence type="ECO:0000259" key="1">
    <source>
        <dbReference type="Pfam" id="PF12728"/>
    </source>
</evidence>
<dbReference type="EMBL" id="LZLM01000059">
    <property type="protein sequence ID" value="OBJ86501.1"/>
    <property type="molecule type" value="Genomic_DNA"/>
</dbReference>
<dbReference type="InterPro" id="IPR010093">
    <property type="entry name" value="SinI_DNA-bd"/>
</dbReference>
<proteinExistence type="predicted"/>
<dbReference type="RefSeq" id="WP_065139820.1">
    <property type="nucleotide sequence ID" value="NZ_LZLM01000059.1"/>
</dbReference>
<evidence type="ECO:0000313" key="2">
    <source>
        <dbReference type="EMBL" id="OBJ86501.1"/>
    </source>
</evidence>
<dbReference type="InterPro" id="IPR041657">
    <property type="entry name" value="HTH_17"/>
</dbReference>
<dbReference type="AlphaFoldDB" id="A0A1A3KRC2"/>
<feature type="domain" description="Helix-turn-helix" evidence="1">
    <location>
        <begin position="15"/>
        <end position="64"/>
    </location>
</feature>
<dbReference type="NCBIfam" id="TIGR01764">
    <property type="entry name" value="excise"/>
    <property type="match status" value="1"/>
</dbReference>
<evidence type="ECO:0000313" key="3">
    <source>
        <dbReference type="Proteomes" id="UP000093925"/>
    </source>
</evidence>
<organism evidence="2 3">
    <name type="scientific">Mycobacterium asiaticum</name>
    <dbReference type="NCBI Taxonomy" id="1790"/>
    <lineage>
        <taxon>Bacteria</taxon>
        <taxon>Bacillati</taxon>
        <taxon>Actinomycetota</taxon>
        <taxon>Actinomycetes</taxon>
        <taxon>Mycobacteriales</taxon>
        <taxon>Mycobacteriaceae</taxon>
        <taxon>Mycobacterium</taxon>
    </lineage>
</organism>